<dbReference type="GO" id="GO:0005975">
    <property type="term" value="P:carbohydrate metabolic process"/>
    <property type="evidence" value="ECO:0007669"/>
    <property type="project" value="InterPro"/>
</dbReference>
<dbReference type="Gene3D" id="2.60.120.260">
    <property type="entry name" value="Galactose-binding domain-like"/>
    <property type="match status" value="1"/>
</dbReference>
<dbReference type="PROSITE" id="PS51762">
    <property type="entry name" value="GH16_2"/>
    <property type="match status" value="1"/>
</dbReference>
<protein>
    <recommendedName>
        <fullName evidence="3">GH16 domain-containing protein</fullName>
    </recommendedName>
</protein>
<keyword evidence="5" id="KW-1185">Reference proteome</keyword>
<accession>A0A1C0AAD7</accession>
<dbReference type="Proteomes" id="UP000093514">
    <property type="component" value="Unassembled WGS sequence"/>
</dbReference>
<dbReference type="CDD" id="cd08023">
    <property type="entry name" value="GH16_laminarinase_like"/>
    <property type="match status" value="1"/>
</dbReference>
<evidence type="ECO:0000256" key="1">
    <source>
        <dbReference type="ARBA" id="ARBA00006865"/>
    </source>
</evidence>
<gene>
    <name evidence="4" type="ORF">U472_07045</name>
</gene>
<evidence type="ECO:0000259" key="3">
    <source>
        <dbReference type="PROSITE" id="PS51762"/>
    </source>
</evidence>
<dbReference type="InterPro" id="IPR000757">
    <property type="entry name" value="Beta-glucanase-like"/>
</dbReference>
<sequence>MNKIKRLLSFLCIFMMIMGVFSVKVFAYEPTSGDIAINGDFTNGHDHWYWTMMNTAEAYRYVNNGEFVVEIVDGGWETYQLQLNQPDLTITEGKQYAVYFDAKTTENSSGGQPSPRTIISTVGKAGKPWTSYAGAHTHELTTEMQRFSYTFTMFEPTDFRAQLSFQLGNDDRDVVIDNVAIYDLTGGDDPTPPAMPTPTATYDTLVWSDEFNGTEIDTTVWTHEIGGTGWGNNELQYYTDRPENSRVENGNLVIEARQESYKGKSYTSARLITENKIDFQYGRIEARIKLPYGQGMWPAFWMLGSNYSSVGWPACGEIDIMEMVGGGESRDDTTHGTIHWENSYGEHWSDGYHTQIDTGILADTYHTVSIVWDSSYIYWFLDGVQFNAISISESDKTEFHKPFFLLLNLAVGGNWPGSPDKYTNFPQKYYIDYIRVYQ</sequence>
<evidence type="ECO:0000256" key="2">
    <source>
        <dbReference type="ARBA" id="ARBA00022801"/>
    </source>
</evidence>
<dbReference type="GO" id="GO:0004553">
    <property type="term" value="F:hydrolase activity, hydrolyzing O-glycosyl compounds"/>
    <property type="evidence" value="ECO:0007669"/>
    <property type="project" value="InterPro"/>
</dbReference>
<dbReference type="InterPro" id="IPR003305">
    <property type="entry name" value="CenC_carb-bd"/>
</dbReference>
<organism evidence="4 5">
    <name type="scientific">Orenia metallireducens</name>
    <dbReference type="NCBI Taxonomy" id="1413210"/>
    <lineage>
        <taxon>Bacteria</taxon>
        <taxon>Bacillati</taxon>
        <taxon>Bacillota</taxon>
        <taxon>Clostridia</taxon>
        <taxon>Halanaerobiales</taxon>
        <taxon>Halobacteroidaceae</taxon>
        <taxon>Orenia</taxon>
    </lineage>
</organism>
<reference evidence="4 5" key="2">
    <citation type="submission" date="2016-08" db="EMBL/GenBank/DDBJ databases">
        <title>Orenia metallireducens sp. nov. strain Z6, a Novel Metal-reducing Firmicute from the Deep Subsurface.</title>
        <authorList>
            <person name="Maxim B.I."/>
            <person name="Kenneth K."/>
            <person name="Flynn T.M."/>
            <person name="Oloughlin E.J."/>
            <person name="Locke R.A."/>
            <person name="Weber J.R."/>
            <person name="Egan S.M."/>
            <person name="Mackie R.I."/>
            <person name="Cann I.K."/>
        </authorList>
    </citation>
    <scope>NUCLEOTIDE SEQUENCE [LARGE SCALE GENOMIC DNA]</scope>
    <source>
        <strain evidence="4 5">Z6</strain>
    </source>
</reference>
<comment type="similarity">
    <text evidence="1">Belongs to the glycosyl hydrolase 16 family.</text>
</comment>
<dbReference type="InterPro" id="IPR008979">
    <property type="entry name" value="Galactose-bd-like_sf"/>
</dbReference>
<dbReference type="PANTHER" id="PTHR10963">
    <property type="entry name" value="GLYCOSYL HYDROLASE-RELATED"/>
    <property type="match status" value="1"/>
</dbReference>
<dbReference type="AlphaFoldDB" id="A0A1C0AAD7"/>
<dbReference type="PANTHER" id="PTHR10963:SF55">
    <property type="entry name" value="GLYCOSIDE HYDROLASE FAMILY 16 PROTEIN"/>
    <property type="match status" value="1"/>
</dbReference>
<dbReference type="SUPFAM" id="SSF49899">
    <property type="entry name" value="Concanavalin A-like lectins/glucanases"/>
    <property type="match status" value="1"/>
</dbReference>
<dbReference type="SUPFAM" id="SSF49785">
    <property type="entry name" value="Galactose-binding domain-like"/>
    <property type="match status" value="1"/>
</dbReference>
<proteinExistence type="inferred from homology"/>
<evidence type="ECO:0000313" key="5">
    <source>
        <dbReference type="Proteomes" id="UP000093514"/>
    </source>
</evidence>
<dbReference type="Pfam" id="PF00722">
    <property type="entry name" value="Glyco_hydro_16"/>
    <property type="match status" value="1"/>
</dbReference>
<dbReference type="InterPro" id="IPR050546">
    <property type="entry name" value="Glycosyl_Hydrlase_16"/>
</dbReference>
<dbReference type="OrthoDB" id="9809583at2"/>
<dbReference type="EMBL" id="LWDV01000008">
    <property type="protein sequence ID" value="OCL27219.1"/>
    <property type="molecule type" value="Genomic_DNA"/>
</dbReference>
<dbReference type="Pfam" id="PF02018">
    <property type="entry name" value="CBM_4_9"/>
    <property type="match status" value="1"/>
</dbReference>
<dbReference type="RefSeq" id="WP_068716877.1">
    <property type="nucleotide sequence ID" value="NZ_LWDV01000008.1"/>
</dbReference>
<dbReference type="Gene3D" id="2.60.120.200">
    <property type="match status" value="1"/>
</dbReference>
<dbReference type="InterPro" id="IPR013320">
    <property type="entry name" value="ConA-like_dom_sf"/>
</dbReference>
<comment type="caution">
    <text evidence="4">The sequence shown here is derived from an EMBL/GenBank/DDBJ whole genome shotgun (WGS) entry which is preliminary data.</text>
</comment>
<evidence type="ECO:0000313" key="4">
    <source>
        <dbReference type="EMBL" id="OCL27219.1"/>
    </source>
</evidence>
<name>A0A1C0AAD7_9FIRM</name>
<keyword evidence="2" id="KW-0378">Hydrolase</keyword>
<feature type="domain" description="GH16" evidence="3">
    <location>
        <begin position="190"/>
        <end position="438"/>
    </location>
</feature>
<reference evidence="5" key="1">
    <citation type="submission" date="2016-07" db="EMBL/GenBank/DDBJ databases">
        <authorList>
            <person name="Florea S."/>
            <person name="Webb J.S."/>
            <person name="Jaromczyk J."/>
            <person name="Schardl C.L."/>
        </authorList>
    </citation>
    <scope>NUCLEOTIDE SEQUENCE [LARGE SCALE GENOMIC DNA]</scope>
    <source>
        <strain evidence="5">Z6</strain>
    </source>
</reference>